<sequence length="288" mass="32772">MGDILFNIIPLTSVQSIREAGYSEAWLQDMIWQNPSCLGFGDLEALQKERTQPTGGRIDMLLKDPSNDTMYEVEIMLGATDETHIIRTIEYWDNEKRRWPTRHHIAVLVAEDINRRFFNVIHLLSHSIPIVAVQVSLLNLEGNQGLHFAKVLDTYQEVDDGSGSEVGQYNLAWWNSNSPDTVSYASYFEAIANKGAIKLEKDGVKNYVSLSNGNRNLIWVRPRKKKTALVEFRVNDLVWDEIEQKLQDINIAPSRKSAGSFVFNIAQKDTTSQNESIFAEIINLIKDT</sequence>
<comment type="caution">
    <text evidence="1">The sequence shown here is derived from an EMBL/GenBank/DDBJ whole genome shotgun (WGS) entry which is preliminary data.</text>
</comment>
<organism evidence="1 2">
    <name type="scientific">Agrobacterium tumefaciens str. B6</name>
    <dbReference type="NCBI Taxonomy" id="1183423"/>
    <lineage>
        <taxon>Bacteria</taxon>
        <taxon>Pseudomonadati</taxon>
        <taxon>Pseudomonadota</taxon>
        <taxon>Alphaproteobacteria</taxon>
        <taxon>Hyphomicrobiales</taxon>
        <taxon>Rhizobiaceae</taxon>
        <taxon>Rhizobium/Agrobacterium group</taxon>
        <taxon>Agrobacterium</taxon>
        <taxon>Agrobacterium tumefaciens complex</taxon>
    </lineage>
</organism>
<gene>
    <name evidence="1" type="ORF">AGR4A_Cc170221</name>
</gene>
<dbReference type="InterPro" id="IPR011856">
    <property type="entry name" value="tRNA_endonuc-like_dom_sf"/>
</dbReference>
<dbReference type="AlphaFoldDB" id="A0A822UYS8"/>
<protein>
    <recommendedName>
        <fullName evidence="3">DUF5655 domain-containing protein</fullName>
    </recommendedName>
</protein>
<dbReference type="Proteomes" id="UP000192074">
    <property type="component" value="Unassembled WGS sequence"/>
</dbReference>
<reference evidence="1 2" key="1">
    <citation type="submission" date="2016-01" db="EMBL/GenBank/DDBJ databases">
        <authorList>
            <person name="Regsiter A."/>
            <person name="william w."/>
        </authorList>
    </citation>
    <scope>NUCLEOTIDE SEQUENCE [LARGE SCALE GENOMIC DNA]</scope>
    <source>
        <strain evidence="1 2">B6</strain>
    </source>
</reference>
<evidence type="ECO:0000313" key="2">
    <source>
        <dbReference type="Proteomes" id="UP000192074"/>
    </source>
</evidence>
<dbReference type="EMBL" id="FCNL01000009">
    <property type="protein sequence ID" value="CVI15059.1"/>
    <property type="molecule type" value="Genomic_DNA"/>
</dbReference>
<evidence type="ECO:0000313" key="1">
    <source>
        <dbReference type="EMBL" id="CVI15059.1"/>
    </source>
</evidence>
<proteinExistence type="predicted"/>
<dbReference type="RefSeq" id="WP_139786505.1">
    <property type="nucleotide sequence ID" value="NZ_LMVK01000014.1"/>
</dbReference>
<evidence type="ECO:0008006" key="3">
    <source>
        <dbReference type="Google" id="ProtNLM"/>
    </source>
</evidence>
<dbReference type="GO" id="GO:0003676">
    <property type="term" value="F:nucleic acid binding"/>
    <property type="evidence" value="ECO:0007669"/>
    <property type="project" value="InterPro"/>
</dbReference>
<name>A0A822UYS8_AGRTU</name>
<dbReference type="Gene3D" id="3.40.1350.10">
    <property type="match status" value="1"/>
</dbReference>
<accession>A0A822UYS8</accession>